<reference evidence="2" key="1">
    <citation type="journal article" date="2023" name="G3 (Bethesda)">
        <title>A reference genome for the long-term kleptoplast-retaining sea slug Elysia crispata morphotype clarki.</title>
        <authorList>
            <person name="Eastman K.E."/>
            <person name="Pendleton A.L."/>
            <person name="Shaikh M.A."/>
            <person name="Suttiyut T."/>
            <person name="Ogas R."/>
            <person name="Tomko P."/>
            <person name="Gavelis G."/>
            <person name="Widhalm J.R."/>
            <person name="Wisecaver J.H."/>
        </authorList>
    </citation>
    <scope>NUCLEOTIDE SEQUENCE</scope>
    <source>
        <strain evidence="2">ECLA1</strain>
    </source>
</reference>
<name>A0AAE1CJT6_9GAST</name>
<keyword evidence="3" id="KW-1185">Reference proteome</keyword>
<evidence type="ECO:0000313" key="2">
    <source>
        <dbReference type="EMBL" id="KAK3698849.1"/>
    </source>
</evidence>
<comment type="caution">
    <text evidence="2">The sequence shown here is derived from an EMBL/GenBank/DDBJ whole genome shotgun (WGS) entry which is preliminary data.</text>
</comment>
<dbReference type="Proteomes" id="UP001283361">
    <property type="component" value="Unassembled WGS sequence"/>
</dbReference>
<feature type="region of interest" description="Disordered" evidence="1">
    <location>
        <begin position="120"/>
        <end position="145"/>
    </location>
</feature>
<sequence length="159" mass="17160">MRWPRQSGETKHRQIGLYCAVKLSRLAVLFSQSWPVSLYLAGCLPLPGAGFINKDSARLGNGFYLSSPGLHRSATSAGALEVAGDGGWLGLGVELPVGRDMAERNPELAERERLNKEVRDTTGEGRGIGPQQEGPVNGISGDGGMKRDRRAVAIYQHVY</sequence>
<accession>A0AAE1CJT6</accession>
<organism evidence="2 3">
    <name type="scientific">Elysia crispata</name>
    <name type="common">lettuce slug</name>
    <dbReference type="NCBI Taxonomy" id="231223"/>
    <lineage>
        <taxon>Eukaryota</taxon>
        <taxon>Metazoa</taxon>
        <taxon>Spiralia</taxon>
        <taxon>Lophotrochozoa</taxon>
        <taxon>Mollusca</taxon>
        <taxon>Gastropoda</taxon>
        <taxon>Heterobranchia</taxon>
        <taxon>Euthyneura</taxon>
        <taxon>Panpulmonata</taxon>
        <taxon>Sacoglossa</taxon>
        <taxon>Placobranchoidea</taxon>
        <taxon>Plakobranchidae</taxon>
        <taxon>Elysia</taxon>
    </lineage>
</organism>
<gene>
    <name evidence="2" type="ORF">RRG08_028704</name>
</gene>
<evidence type="ECO:0000256" key="1">
    <source>
        <dbReference type="SAM" id="MobiDB-lite"/>
    </source>
</evidence>
<proteinExistence type="predicted"/>
<dbReference type="EMBL" id="JAWDGP010007966">
    <property type="protein sequence ID" value="KAK3698849.1"/>
    <property type="molecule type" value="Genomic_DNA"/>
</dbReference>
<protein>
    <submittedName>
        <fullName evidence="2">Uncharacterized protein</fullName>
    </submittedName>
</protein>
<dbReference type="AlphaFoldDB" id="A0AAE1CJT6"/>
<evidence type="ECO:0000313" key="3">
    <source>
        <dbReference type="Proteomes" id="UP001283361"/>
    </source>
</evidence>